<dbReference type="Proteomes" id="UP001144280">
    <property type="component" value="Unassembled WGS sequence"/>
</dbReference>
<feature type="transmembrane region" description="Helical" evidence="1">
    <location>
        <begin position="154"/>
        <end position="176"/>
    </location>
</feature>
<feature type="transmembrane region" description="Helical" evidence="1">
    <location>
        <begin position="21"/>
        <end position="39"/>
    </location>
</feature>
<feature type="transmembrane region" description="Helical" evidence="1">
    <location>
        <begin position="183"/>
        <end position="201"/>
    </location>
</feature>
<accession>A0ABQ5QSQ0</accession>
<proteinExistence type="predicted"/>
<organism evidence="2 3">
    <name type="scientific">Phytohabitans aurantiacus</name>
    <dbReference type="NCBI Taxonomy" id="3016789"/>
    <lineage>
        <taxon>Bacteria</taxon>
        <taxon>Bacillati</taxon>
        <taxon>Actinomycetota</taxon>
        <taxon>Actinomycetes</taxon>
        <taxon>Micromonosporales</taxon>
        <taxon>Micromonosporaceae</taxon>
    </lineage>
</organism>
<keyword evidence="3" id="KW-1185">Reference proteome</keyword>
<evidence type="ECO:0000313" key="3">
    <source>
        <dbReference type="Proteomes" id="UP001144280"/>
    </source>
</evidence>
<comment type="caution">
    <text evidence="2">The sequence shown here is derived from an EMBL/GenBank/DDBJ whole genome shotgun (WGS) entry which is preliminary data.</text>
</comment>
<dbReference type="EMBL" id="BSDI01000009">
    <property type="protein sequence ID" value="GLH97277.1"/>
    <property type="molecule type" value="Genomic_DNA"/>
</dbReference>
<dbReference type="RefSeq" id="WP_281894975.1">
    <property type="nucleotide sequence ID" value="NZ_BSDI01000009.1"/>
</dbReference>
<keyword evidence="1" id="KW-0812">Transmembrane</keyword>
<reference evidence="2" key="1">
    <citation type="submission" date="2022-12" db="EMBL/GenBank/DDBJ databases">
        <title>New Phytohabitans aurantiacus sp. RD004123 nov., an actinomycete isolated from soil.</title>
        <authorList>
            <person name="Triningsih D.W."/>
            <person name="Harunari E."/>
            <person name="Igarashi Y."/>
        </authorList>
    </citation>
    <scope>NUCLEOTIDE SEQUENCE</scope>
    <source>
        <strain evidence="2">RD004123</strain>
    </source>
</reference>
<keyword evidence="1" id="KW-0472">Membrane</keyword>
<sequence>MTAQASARSEWIKLWSVRSTWWCLASSVLLMAACAWTLGKDFVHDLENPAEQAVRDTTATTMPLHEPLVLSALLAQFAVVAFAMLAMTGEYATGLIRSTLRAQPSRGRVLLAKVGVVGAVTFASGLVLGVAGLAAAQLGLSDYAVVDGGATAGAVFRVAAYLTLVSAISVGMGAILRGGVGTMGAVLVLLVGPLLIAGPLSDYLPGTAGATFLRDGTARDGIVLALWTAAVLAAAYTTLRRRDA</sequence>
<feature type="transmembrane region" description="Helical" evidence="1">
    <location>
        <begin position="68"/>
        <end position="89"/>
    </location>
</feature>
<name>A0ABQ5QSQ0_9ACTN</name>
<gene>
    <name evidence="2" type="ORF">Pa4123_25520</name>
</gene>
<evidence type="ECO:0000313" key="2">
    <source>
        <dbReference type="EMBL" id="GLH97277.1"/>
    </source>
</evidence>
<feature type="transmembrane region" description="Helical" evidence="1">
    <location>
        <begin position="110"/>
        <end position="134"/>
    </location>
</feature>
<protein>
    <submittedName>
        <fullName evidence="2">ABC transporter</fullName>
    </submittedName>
</protein>
<keyword evidence="1" id="KW-1133">Transmembrane helix</keyword>
<evidence type="ECO:0000256" key="1">
    <source>
        <dbReference type="SAM" id="Phobius"/>
    </source>
</evidence>
<feature type="transmembrane region" description="Helical" evidence="1">
    <location>
        <begin position="221"/>
        <end position="239"/>
    </location>
</feature>